<protein>
    <recommendedName>
        <fullName evidence="3">SRPBCC family protein</fullName>
    </recommendedName>
</protein>
<name>K6VTP7_9MICO</name>
<organism evidence="1 2">
    <name type="scientific">Austwickia chelonae NBRC 105200</name>
    <dbReference type="NCBI Taxonomy" id="1184607"/>
    <lineage>
        <taxon>Bacteria</taxon>
        <taxon>Bacillati</taxon>
        <taxon>Actinomycetota</taxon>
        <taxon>Actinomycetes</taxon>
        <taxon>Micrococcales</taxon>
        <taxon>Dermatophilaceae</taxon>
        <taxon>Austwickia</taxon>
    </lineage>
</organism>
<evidence type="ECO:0000313" key="2">
    <source>
        <dbReference type="Proteomes" id="UP000008495"/>
    </source>
</evidence>
<proteinExistence type="predicted"/>
<reference evidence="1 2" key="1">
    <citation type="submission" date="2012-08" db="EMBL/GenBank/DDBJ databases">
        <title>Whole genome shotgun sequence of Austwickia chelonae NBRC 105200.</title>
        <authorList>
            <person name="Yoshida I."/>
            <person name="Hosoyama A."/>
            <person name="Tsuchikane K."/>
            <person name="Katsumata H."/>
            <person name="Ando Y."/>
            <person name="Ohji S."/>
            <person name="Hamada M."/>
            <person name="Tamura T."/>
            <person name="Yamazoe A."/>
            <person name="Yamazaki S."/>
            <person name="Fujita N."/>
        </authorList>
    </citation>
    <scope>NUCLEOTIDE SEQUENCE [LARGE SCALE GENOMIC DNA]</scope>
    <source>
        <strain evidence="1 2">NBRC 105200</strain>
    </source>
</reference>
<dbReference type="EMBL" id="BAGZ01000016">
    <property type="protein sequence ID" value="GAB78710.1"/>
    <property type="molecule type" value="Genomic_DNA"/>
</dbReference>
<comment type="caution">
    <text evidence="1">The sequence shown here is derived from an EMBL/GenBank/DDBJ whole genome shotgun (WGS) entry which is preliminary data.</text>
</comment>
<dbReference type="Gene3D" id="3.30.530.20">
    <property type="match status" value="1"/>
</dbReference>
<sequence length="171" mass="18575">MADLRLEVHSTLTPEQAWNALWDLRAHDRIIPWTRIRGRAVAAPHECAQALEVGARFVARTGWGPFVLDDPMEVVRWEPPVGSGGRTSPGRAVVVKQGRWVHGWIEATVAPYETGPYGSGSTVTWTQTLTVTGVPRCADPMTGAVGRAAYGAVLRRLLDVRGTTRAPTAGR</sequence>
<dbReference type="Proteomes" id="UP000008495">
    <property type="component" value="Unassembled WGS sequence"/>
</dbReference>
<dbReference type="OrthoDB" id="4823586at2"/>
<dbReference type="AlphaFoldDB" id="K6VTP7"/>
<dbReference type="SUPFAM" id="SSF55961">
    <property type="entry name" value="Bet v1-like"/>
    <property type="match status" value="1"/>
</dbReference>
<dbReference type="eggNOG" id="COG3427">
    <property type="taxonomic scope" value="Bacteria"/>
</dbReference>
<keyword evidence="2" id="KW-1185">Reference proteome</keyword>
<dbReference type="STRING" id="100225.SAMN05421595_2364"/>
<dbReference type="InterPro" id="IPR023393">
    <property type="entry name" value="START-like_dom_sf"/>
</dbReference>
<evidence type="ECO:0000313" key="1">
    <source>
        <dbReference type="EMBL" id="GAB78710.1"/>
    </source>
</evidence>
<gene>
    <name evidence="1" type="ORF">AUCHE_16_01300</name>
</gene>
<evidence type="ECO:0008006" key="3">
    <source>
        <dbReference type="Google" id="ProtNLM"/>
    </source>
</evidence>
<dbReference type="RefSeq" id="WP_006503467.1">
    <property type="nucleotide sequence ID" value="NZ_BAGZ01000016.1"/>
</dbReference>
<accession>K6VTP7</accession>